<keyword evidence="2" id="KW-1185">Reference proteome</keyword>
<feature type="non-terminal residue" evidence="1">
    <location>
        <position position="1"/>
    </location>
</feature>
<name>A0A3M7RG06_BRAPC</name>
<dbReference type="AlphaFoldDB" id="A0A3M7RG06"/>
<evidence type="ECO:0000313" key="1">
    <source>
        <dbReference type="EMBL" id="RNA22431.1"/>
    </source>
</evidence>
<dbReference type="OrthoDB" id="6159161at2759"/>
<comment type="caution">
    <text evidence="1">The sequence shown here is derived from an EMBL/GenBank/DDBJ whole genome shotgun (WGS) entry which is preliminary data.</text>
</comment>
<sequence>KAVPSLDESFVISSGLNDKDLILGRDILKKYGVVIDNSSDSFMIDREPNENHVDSWSEFGVKEVVFTPQTEENGVYWSHCLSKSDDKGTKVKDYVGYTSENFEIVDENNQLKGVGYTEKVVRNSGSLLKRWISDKTWALIAERGEIKAKMLQAKSNRIREKLEASYGIKNRLVKKGARRDKRNYINQCASEAEEASSKGDLH</sequence>
<reference evidence="1 2" key="1">
    <citation type="journal article" date="2018" name="Sci. Rep.">
        <title>Genomic signatures of local adaptation to the degree of environmental predictability in rotifers.</title>
        <authorList>
            <person name="Franch-Gras L."/>
            <person name="Hahn C."/>
            <person name="Garcia-Roger E.M."/>
            <person name="Carmona M.J."/>
            <person name="Serra M."/>
            <person name="Gomez A."/>
        </authorList>
    </citation>
    <scope>NUCLEOTIDE SEQUENCE [LARGE SCALE GENOMIC DNA]</scope>
    <source>
        <strain evidence="1">HYR1</strain>
    </source>
</reference>
<accession>A0A3M7RG06</accession>
<gene>
    <name evidence="1" type="ORF">BpHYR1_052902</name>
</gene>
<dbReference type="Proteomes" id="UP000276133">
    <property type="component" value="Unassembled WGS sequence"/>
</dbReference>
<proteinExistence type="predicted"/>
<evidence type="ECO:0000313" key="2">
    <source>
        <dbReference type="Proteomes" id="UP000276133"/>
    </source>
</evidence>
<protein>
    <submittedName>
        <fullName evidence="1">Craniofacial development 2-like</fullName>
    </submittedName>
</protein>
<organism evidence="1 2">
    <name type="scientific">Brachionus plicatilis</name>
    <name type="common">Marine rotifer</name>
    <name type="synonym">Brachionus muelleri</name>
    <dbReference type="NCBI Taxonomy" id="10195"/>
    <lineage>
        <taxon>Eukaryota</taxon>
        <taxon>Metazoa</taxon>
        <taxon>Spiralia</taxon>
        <taxon>Gnathifera</taxon>
        <taxon>Rotifera</taxon>
        <taxon>Eurotatoria</taxon>
        <taxon>Monogononta</taxon>
        <taxon>Pseudotrocha</taxon>
        <taxon>Ploima</taxon>
        <taxon>Brachionidae</taxon>
        <taxon>Brachionus</taxon>
    </lineage>
</organism>
<dbReference type="EMBL" id="REGN01003454">
    <property type="protein sequence ID" value="RNA22431.1"/>
    <property type="molecule type" value="Genomic_DNA"/>
</dbReference>